<dbReference type="HOGENOM" id="CLU_131311_0_0_2"/>
<dbReference type="EMBL" id="CP009515">
    <property type="protein sequence ID" value="AKB76303.1"/>
    <property type="molecule type" value="Genomic_DNA"/>
</dbReference>
<name>A0A0E3SAN0_9EURY</name>
<protein>
    <submittedName>
        <fullName evidence="2">Uncharacterized protein</fullName>
    </submittedName>
</protein>
<dbReference type="PATRIC" id="fig|1434111.4.peg.4016"/>
<evidence type="ECO:0000256" key="1">
    <source>
        <dbReference type="SAM" id="Phobius"/>
    </source>
</evidence>
<keyword evidence="1" id="KW-0472">Membrane</keyword>
<accession>A0A0E3SAN0</accession>
<organism evidence="2 3">
    <name type="scientific">Methanosarcina lacustris Z-7289</name>
    <dbReference type="NCBI Taxonomy" id="1434111"/>
    <lineage>
        <taxon>Archaea</taxon>
        <taxon>Methanobacteriati</taxon>
        <taxon>Methanobacteriota</taxon>
        <taxon>Stenosarchaea group</taxon>
        <taxon>Methanomicrobia</taxon>
        <taxon>Methanosarcinales</taxon>
        <taxon>Methanosarcinaceae</taxon>
        <taxon>Methanosarcina</taxon>
    </lineage>
</organism>
<evidence type="ECO:0000313" key="2">
    <source>
        <dbReference type="EMBL" id="AKB76303.1"/>
    </source>
</evidence>
<proteinExistence type="predicted"/>
<keyword evidence="1" id="KW-0812">Transmembrane</keyword>
<dbReference type="AlphaFoldDB" id="A0A0E3SAN0"/>
<dbReference type="STRING" id="1434111.MSLAZ_3042"/>
<keyword evidence="1" id="KW-1133">Transmembrane helix</keyword>
<sequence length="197" mass="22173">MNYPSLPDGEEGDFPLCLRTPKVKSQKVMNLNKKEKIFLIIGITAVASVFILLAIDDWMVDFAVITGVFLFSVLIVDPLDSRTKNENEIREKEEDEFGSEVMAAVDSRIYERPSFFLGVPFIFVFGGIWSKYESVFSIEHEGQTVVVLYHGLCLVSAEDRLLIRGKWYRGKQVGIQGNVVVANRVENVSSGIVFEKA</sequence>
<evidence type="ECO:0000313" key="3">
    <source>
        <dbReference type="Proteomes" id="UP000033072"/>
    </source>
</evidence>
<reference evidence="2 3" key="1">
    <citation type="submission" date="2014-07" db="EMBL/GenBank/DDBJ databases">
        <title>Methanogenic archaea and the global carbon cycle.</title>
        <authorList>
            <person name="Henriksen J.R."/>
            <person name="Luke J."/>
            <person name="Reinhart S."/>
            <person name="Benedict M.N."/>
            <person name="Youngblut N.D."/>
            <person name="Metcalf M.E."/>
            <person name="Whitaker R.J."/>
            <person name="Metcalf W.W."/>
        </authorList>
    </citation>
    <scope>NUCLEOTIDE SEQUENCE [LARGE SCALE GENOMIC DNA]</scope>
    <source>
        <strain evidence="2 3">Z-7289</strain>
    </source>
</reference>
<dbReference type="KEGG" id="mls:MSLAZ_3042"/>
<feature type="transmembrane region" description="Helical" evidence="1">
    <location>
        <begin position="37"/>
        <end position="55"/>
    </location>
</feature>
<keyword evidence="3" id="KW-1185">Reference proteome</keyword>
<dbReference type="Proteomes" id="UP000033072">
    <property type="component" value="Chromosome"/>
</dbReference>
<feature type="transmembrane region" description="Helical" evidence="1">
    <location>
        <begin position="61"/>
        <end position="79"/>
    </location>
</feature>
<gene>
    <name evidence="2" type="ORF">MSLAZ_3042</name>
</gene>